<evidence type="ECO:0000259" key="10">
    <source>
        <dbReference type="Pfam" id="PF00962"/>
    </source>
</evidence>
<dbReference type="GO" id="GO:0042110">
    <property type="term" value="P:T cell activation"/>
    <property type="evidence" value="ECO:0007669"/>
    <property type="project" value="TreeGrafter"/>
</dbReference>
<name>A0A2G9P955_AQUCT</name>
<dbReference type="InterPro" id="IPR032466">
    <property type="entry name" value="Metal_Hydrolase"/>
</dbReference>
<keyword evidence="8" id="KW-0378">Hydrolase</keyword>
<accession>A0A2G9P955</accession>
<dbReference type="GO" id="GO:0006154">
    <property type="term" value="P:adenosine catabolic process"/>
    <property type="evidence" value="ECO:0007669"/>
    <property type="project" value="TreeGrafter"/>
</dbReference>
<evidence type="ECO:0000256" key="3">
    <source>
        <dbReference type="ARBA" id="ARBA00004321"/>
    </source>
</evidence>
<proteinExistence type="inferred from homology"/>
<evidence type="ECO:0000256" key="9">
    <source>
        <dbReference type="ARBA" id="ARBA00022833"/>
    </source>
</evidence>
<dbReference type="EC" id="3.5.4.4" evidence="5"/>
<comment type="similarity">
    <text evidence="4">Belongs to the metallo-dependent hydrolases superfamily. Adenosine and AMP deaminases family.</text>
</comment>
<dbReference type="GO" id="GO:0009168">
    <property type="term" value="P:purine ribonucleoside monophosphate biosynthetic process"/>
    <property type="evidence" value="ECO:0007669"/>
    <property type="project" value="InterPro"/>
</dbReference>
<feature type="non-terminal residue" evidence="11">
    <location>
        <position position="165"/>
    </location>
</feature>
<dbReference type="PROSITE" id="PS00485">
    <property type="entry name" value="A_DEAMINASE"/>
    <property type="match status" value="1"/>
</dbReference>
<keyword evidence="7" id="KW-0479">Metal-binding</keyword>
<gene>
    <name evidence="11" type="ORF">AB205_0030780</name>
</gene>
<dbReference type="GO" id="GO:0009897">
    <property type="term" value="C:external side of plasma membrane"/>
    <property type="evidence" value="ECO:0007669"/>
    <property type="project" value="TreeGrafter"/>
</dbReference>
<dbReference type="GO" id="GO:0043103">
    <property type="term" value="P:hypoxanthine salvage"/>
    <property type="evidence" value="ECO:0007669"/>
    <property type="project" value="TreeGrafter"/>
</dbReference>
<dbReference type="InterPro" id="IPR006650">
    <property type="entry name" value="A/AMP_deam_AS"/>
</dbReference>
<dbReference type="GO" id="GO:0005829">
    <property type="term" value="C:cytosol"/>
    <property type="evidence" value="ECO:0007669"/>
    <property type="project" value="TreeGrafter"/>
</dbReference>
<dbReference type="SUPFAM" id="SSF51556">
    <property type="entry name" value="Metallo-dependent hydrolases"/>
    <property type="match status" value="1"/>
</dbReference>
<evidence type="ECO:0000313" key="11">
    <source>
        <dbReference type="EMBL" id="PIN99462.1"/>
    </source>
</evidence>
<evidence type="ECO:0000256" key="1">
    <source>
        <dbReference type="ARBA" id="ARBA00001947"/>
    </source>
</evidence>
<dbReference type="Gene3D" id="3.20.20.140">
    <property type="entry name" value="Metal-dependent hydrolases"/>
    <property type="match status" value="1"/>
</dbReference>
<dbReference type="GO" id="GO:0060205">
    <property type="term" value="C:cytoplasmic vesicle lumen"/>
    <property type="evidence" value="ECO:0007669"/>
    <property type="project" value="UniProtKB-SubCell"/>
</dbReference>
<dbReference type="PANTHER" id="PTHR11409:SF43">
    <property type="entry name" value="ADENOSINE DEAMINASE"/>
    <property type="match status" value="1"/>
</dbReference>
<reference evidence="11" key="1">
    <citation type="submission" date="2017-08" db="EMBL/GenBank/DDBJ databases">
        <title>Assembly of the North American Bullfrog Genome.</title>
        <authorList>
            <person name="Warren R.L."/>
            <person name="Vandervalk B.P."/>
            <person name="Kucuk E."/>
            <person name="Birol I."/>
            <person name="Helbing C."/>
            <person name="Pandoh P."/>
            <person name="Behsaz B."/>
            <person name="Mohamadi H."/>
            <person name="Chu J."/>
            <person name="Jackman S."/>
            <person name="Hammond S.A."/>
            <person name="Veldhoen N."/>
            <person name="Kirk H."/>
            <person name="Zhao Y."/>
            <person name="Coope R."/>
            <person name="Pleasance S."/>
            <person name="Moore R."/>
            <person name="Holt R."/>
        </authorList>
    </citation>
    <scope>NUCLEOTIDE SEQUENCE</scope>
    <source>
        <strain evidence="11">Bruno</strain>
        <tissue evidence="11">Liver</tissue>
    </source>
</reference>
<dbReference type="AlphaFoldDB" id="A0A2G9P955"/>
<evidence type="ECO:0000256" key="4">
    <source>
        <dbReference type="ARBA" id="ARBA00006676"/>
    </source>
</evidence>
<comment type="cofactor">
    <cofactor evidence="1">
        <name>Zn(2+)</name>
        <dbReference type="ChEBI" id="CHEBI:29105"/>
    </cofactor>
</comment>
<evidence type="ECO:0000256" key="8">
    <source>
        <dbReference type="ARBA" id="ARBA00022801"/>
    </source>
</evidence>
<dbReference type="InterPro" id="IPR001365">
    <property type="entry name" value="A_deaminase_dom"/>
</dbReference>
<feature type="domain" description="Adenosine deaminase" evidence="10">
    <location>
        <begin position="1"/>
        <end position="71"/>
    </location>
</feature>
<dbReference type="GO" id="GO:0046872">
    <property type="term" value="F:metal ion binding"/>
    <property type="evidence" value="ECO:0007669"/>
    <property type="project" value="UniProtKB-KW"/>
</dbReference>
<dbReference type="GO" id="GO:0046103">
    <property type="term" value="P:inosine biosynthetic process"/>
    <property type="evidence" value="ECO:0007669"/>
    <property type="project" value="TreeGrafter"/>
</dbReference>
<dbReference type="GO" id="GO:0004000">
    <property type="term" value="F:adenosine deaminase activity"/>
    <property type="evidence" value="ECO:0007669"/>
    <property type="project" value="TreeGrafter"/>
</dbReference>
<comment type="subcellular location">
    <subcellularLocation>
        <location evidence="2">Cell membrane</location>
        <topology evidence="2">Peripheral membrane protein</topology>
        <orientation evidence="2">Extracellular side</orientation>
    </subcellularLocation>
    <subcellularLocation>
        <location evidence="3">Cytoplasmic vesicle lumen</location>
    </subcellularLocation>
</comment>
<dbReference type="GO" id="GO:0060169">
    <property type="term" value="P:negative regulation of adenosine receptor signaling pathway"/>
    <property type="evidence" value="ECO:0007669"/>
    <property type="project" value="TreeGrafter"/>
</dbReference>
<sequence>MHFETCPWSSYLTSACDPDFTKHPVIQFKKDKANYSLNTDDPLIFRSTLDVDYNLATKHMSFTQEEFKRVRLLAGIHSPAAVTSLTLLCRITSRPIKVNGTVEGLLKMKKSHRLNVVFTFSSKACRFCISQNINSALSSFLPKEEKDELLDTLHEAYGMVLSTVL</sequence>
<evidence type="ECO:0000256" key="6">
    <source>
        <dbReference type="ARBA" id="ARBA00018099"/>
    </source>
</evidence>
<dbReference type="OrthoDB" id="272271at2759"/>
<organism evidence="11">
    <name type="scientific">Aquarana catesbeiana</name>
    <name type="common">American bullfrog</name>
    <name type="synonym">Rana catesbeiana</name>
    <dbReference type="NCBI Taxonomy" id="8400"/>
    <lineage>
        <taxon>Eukaryota</taxon>
        <taxon>Metazoa</taxon>
        <taxon>Chordata</taxon>
        <taxon>Craniata</taxon>
        <taxon>Vertebrata</taxon>
        <taxon>Euteleostomi</taxon>
        <taxon>Amphibia</taxon>
        <taxon>Batrachia</taxon>
        <taxon>Anura</taxon>
        <taxon>Neobatrachia</taxon>
        <taxon>Ranoidea</taxon>
        <taxon>Ranidae</taxon>
        <taxon>Aquarana</taxon>
    </lineage>
</organism>
<dbReference type="InterPro" id="IPR006330">
    <property type="entry name" value="Ado/ade_deaminase"/>
</dbReference>
<dbReference type="PANTHER" id="PTHR11409">
    <property type="entry name" value="ADENOSINE DEAMINASE"/>
    <property type="match status" value="1"/>
</dbReference>
<dbReference type="EMBL" id="KV922554">
    <property type="protein sequence ID" value="PIN99462.1"/>
    <property type="molecule type" value="Genomic_DNA"/>
</dbReference>
<evidence type="ECO:0000256" key="5">
    <source>
        <dbReference type="ARBA" id="ARBA00012784"/>
    </source>
</evidence>
<keyword evidence="9" id="KW-0862">Zinc</keyword>
<dbReference type="Pfam" id="PF00962">
    <property type="entry name" value="A_deaminase"/>
    <property type="match status" value="1"/>
</dbReference>
<evidence type="ECO:0000256" key="7">
    <source>
        <dbReference type="ARBA" id="ARBA00022723"/>
    </source>
</evidence>
<evidence type="ECO:0000256" key="2">
    <source>
        <dbReference type="ARBA" id="ARBA00004296"/>
    </source>
</evidence>
<protein>
    <recommendedName>
        <fullName evidence="6">Adenosine deaminase</fullName>
        <ecNumber evidence="5">3.5.4.4</ecNumber>
    </recommendedName>
</protein>